<feature type="non-terminal residue" evidence="1">
    <location>
        <position position="1"/>
    </location>
</feature>
<gene>
    <name evidence="1" type="ORF">CPELLU_LOCUS14030</name>
</gene>
<dbReference type="Proteomes" id="UP000789759">
    <property type="component" value="Unassembled WGS sequence"/>
</dbReference>
<keyword evidence="2" id="KW-1185">Reference proteome</keyword>
<reference evidence="1" key="1">
    <citation type="submission" date="2021-06" db="EMBL/GenBank/DDBJ databases">
        <authorList>
            <person name="Kallberg Y."/>
            <person name="Tangrot J."/>
            <person name="Rosling A."/>
        </authorList>
    </citation>
    <scope>NUCLEOTIDE SEQUENCE</scope>
    <source>
        <strain evidence="1">FL966</strain>
    </source>
</reference>
<accession>A0A9N9NK79</accession>
<dbReference type="AlphaFoldDB" id="A0A9N9NK79"/>
<proteinExistence type="predicted"/>
<sequence>LVCISVLISSNSATATSLIFSQLIFSLDSSLSSSTTSVDNSIHITVLLEDTHHSYEPVDELPPYSEEVIHQTPPATHDTPSWIIGFDQQDILVSQNNSKEELESDSDHALDINLEDFFYTAPIYSLLLPLVQLPVQPFIQHFVPPPT</sequence>
<organism evidence="1 2">
    <name type="scientific">Cetraspora pellucida</name>
    <dbReference type="NCBI Taxonomy" id="1433469"/>
    <lineage>
        <taxon>Eukaryota</taxon>
        <taxon>Fungi</taxon>
        <taxon>Fungi incertae sedis</taxon>
        <taxon>Mucoromycota</taxon>
        <taxon>Glomeromycotina</taxon>
        <taxon>Glomeromycetes</taxon>
        <taxon>Diversisporales</taxon>
        <taxon>Gigasporaceae</taxon>
        <taxon>Cetraspora</taxon>
    </lineage>
</organism>
<name>A0A9N9NK79_9GLOM</name>
<comment type="caution">
    <text evidence="1">The sequence shown here is derived from an EMBL/GenBank/DDBJ whole genome shotgun (WGS) entry which is preliminary data.</text>
</comment>
<evidence type="ECO:0000313" key="1">
    <source>
        <dbReference type="EMBL" id="CAG8740001.1"/>
    </source>
</evidence>
<evidence type="ECO:0000313" key="2">
    <source>
        <dbReference type="Proteomes" id="UP000789759"/>
    </source>
</evidence>
<protein>
    <submittedName>
        <fullName evidence="1">558_t:CDS:1</fullName>
    </submittedName>
</protein>
<dbReference type="EMBL" id="CAJVQA010015916">
    <property type="protein sequence ID" value="CAG8740001.1"/>
    <property type="molecule type" value="Genomic_DNA"/>
</dbReference>